<dbReference type="Proteomes" id="UP000054560">
    <property type="component" value="Unassembled WGS sequence"/>
</dbReference>
<dbReference type="GeneID" id="25912327"/>
<name>A0A0L0FFV6_9EUKA</name>
<proteinExistence type="predicted"/>
<dbReference type="InterPro" id="IPR006594">
    <property type="entry name" value="LisH"/>
</dbReference>
<keyword evidence="2" id="KW-1185">Reference proteome</keyword>
<accession>A0A0L0FFV6</accession>
<evidence type="ECO:0000313" key="1">
    <source>
        <dbReference type="EMBL" id="KNC75657.1"/>
    </source>
</evidence>
<protein>
    <submittedName>
        <fullName evidence="1">Uncharacterized protein</fullName>
    </submittedName>
</protein>
<organism evidence="1 2">
    <name type="scientific">Sphaeroforma arctica JP610</name>
    <dbReference type="NCBI Taxonomy" id="667725"/>
    <lineage>
        <taxon>Eukaryota</taxon>
        <taxon>Ichthyosporea</taxon>
        <taxon>Ichthyophonida</taxon>
        <taxon>Sphaeroforma</taxon>
    </lineage>
</organism>
<reference evidence="1 2" key="1">
    <citation type="submission" date="2011-02" db="EMBL/GenBank/DDBJ databases">
        <title>The Genome Sequence of Sphaeroforma arctica JP610.</title>
        <authorList>
            <consortium name="The Broad Institute Genome Sequencing Platform"/>
            <person name="Russ C."/>
            <person name="Cuomo C."/>
            <person name="Young S.K."/>
            <person name="Zeng Q."/>
            <person name="Gargeya S."/>
            <person name="Alvarado L."/>
            <person name="Berlin A."/>
            <person name="Chapman S.B."/>
            <person name="Chen Z."/>
            <person name="Freedman E."/>
            <person name="Gellesch M."/>
            <person name="Goldberg J."/>
            <person name="Griggs A."/>
            <person name="Gujja S."/>
            <person name="Heilman E."/>
            <person name="Heiman D."/>
            <person name="Howarth C."/>
            <person name="Mehta T."/>
            <person name="Neiman D."/>
            <person name="Pearson M."/>
            <person name="Roberts A."/>
            <person name="Saif S."/>
            <person name="Shea T."/>
            <person name="Shenoy N."/>
            <person name="Sisk P."/>
            <person name="Stolte C."/>
            <person name="Sykes S."/>
            <person name="White J."/>
            <person name="Yandava C."/>
            <person name="Burger G."/>
            <person name="Gray M.W."/>
            <person name="Holland P.W.H."/>
            <person name="King N."/>
            <person name="Lang F.B.F."/>
            <person name="Roger A.J."/>
            <person name="Ruiz-Trillo I."/>
            <person name="Haas B."/>
            <person name="Nusbaum C."/>
            <person name="Birren B."/>
        </authorList>
    </citation>
    <scope>NUCLEOTIDE SEQUENCE [LARGE SCALE GENOMIC DNA]</scope>
    <source>
        <strain evidence="1 2">JP610</strain>
    </source>
</reference>
<dbReference type="AlphaFoldDB" id="A0A0L0FFV6"/>
<sequence length="89" mass="9160">MANLTASTASMAGANDGTAAASVAAGKGAEKGTNTLLNQLVLAYMSHNGFSKTAETFAKQTGSALRESIESIVARQRMWCGCRSSVVCE</sequence>
<evidence type="ECO:0000313" key="2">
    <source>
        <dbReference type="Proteomes" id="UP000054560"/>
    </source>
</evidence>
<dbReference type="PROSITE" id="PS50896">
    <property type="entry name" value="LISH"/>
    <property type="match status" value="1"/>
</dbReference>
<gene>
    <name evidence="1" type="ORF">SARC_11823</name>
</gene>
<dbReference type="EMBL" id="KQ243494">
    <property type="protein sequence ID" value="KNC75657.1"/>
    <property type="molecule type" value="Genomic_DNA"/>
</dbReference>
<dbReference type="RefSeq" id="XP_014149559.1">
    <property type="nucleotide sequence ID" value="XM_014294084.1"/>
</dbReference>
<dbReference type="Pfam" id="PF08513">
    <property type="entry name" value="LisH"/>
    <property type="match status" value="1"/>
</dbReference>
<dbReference type="OrthoDB" id="25503at2759"/>
<dbReference type="SMART" id="SM00667">
    <property type="entry name" value="LisH"/>
    <property type="match status" value="1"/>
</dbReference>